<dbReference type="RefSeq" id="WP_250858369.1">
    <property type="nucleotide sequence ID" value="NZ_JAGSOJ010000001.1"/>
</dbReference>
<dbReference type="AlphaFoldDB" id="A0A9J6P0G5"/>
<gene>
    <name evidence="2" type="ORF">KDK92_06445</name>
</gene>
<reference evidence="2" key="2">
    <citation type="submission" date="2021-04" db="EMBL/GenBank/DDBJ databases">
        <authorList>
            <person name="Dong X."/>
        </authorList>
    </citation>
    <scope>NUCLEOTIDE SEQUENCE</scope>
    <source>
        <strain evidence="2">ZWT</strain>
    </source>
</reference>
<evidence type="ECO:0000313" key="2">
    <source>
        <dbReference type="EMBL" id="MCM1989373.1"/>
    </source>
</evidence>
<feature type="coiled-coil region" evidence="1">
    <location>
        <begin position="50"/>
        <end position="100"/>
    </location>
</feature>
<sequence>MSKKSTTSSYVLTLELKTEIWQEDELDKRFEIGRKMFNAILSEALKRYNVMIERKDYKQVRKQIKEINKKHFNCKNEDNLKKLEKQSKYLYKQLNELYKKYSLTEYSLINYIQPMYSHFKSIDSKVAQAIASRAWTSINKLIKGEANRVHFKKYGSLNTLENKWNKSGLKYKDDLIQWNGLKLPVIIKSCDKYAQMAIQDRVKYCRIKRKRIRGKYKYYVQLILEGVPPVKENKEIGEGNVGLDIGTQTIAISAKYDVKLLELAPEVNNIEKEKRRLLRKLDRQRRANNPNNFKEDGTIKKGIIIDGKRQKLKWIKSNRYMKTLYELKDVQRKQADIRKQSHERLWNYIISLGDRILVETMNYKGLQARAKNTTVNEKTGKFNKKKRFGKSLANKAPSMLLDIINRKLQYEKLKLFKISTKKVKASQFNHIEDKYIKKQLNERWNDFGDFKIQRDLYSSFIIQNVIGKKLDKIDRENMINDFENFRELHNREIERLKNMKKDNYKLISSFGI</sequence>
<protein>
    <submittedName>
        <fullName evidence="2">Transposase</fullName>
    </submittedName>
</protein>
<proteinExistence type="predicted"/>
<keyword evidence="1" id="KW-0175">Coiled coil</keyword>
<evidence type="ECO:0000313" key="3">
    <source>
        <dbReference type="Proteomes" id="UP001056429"/>
    </source>
</evidence>
<evidence type="ECO:0000256" key="1">
    <source>
        <dbReference type="SAM" id="Coils"/>
    </source>
</evidence>
<organism evidence="2 3">
    <name type="scientific">Oceanirhabdus seepicola</name>
    <dbReference type="NCBI Taxonomy" id="2828781"/>
    <lineage>
        <taxon>Bacteria</taxon>
        <taxon>Bacillati</taxon>
        <taxon>Bacillota</taxon>
        <taxon>Clostridia</taxon>
        <taxon>Eubacteriales</taxon>
        <taxon>Clostridiaceae</taxon>
        <taxon>Oceanirhabdus</taxon>
    </lineage>
</organism>
<reference evidence="2" key="1">
    <citation type="journal article" date="2021" name="mSystems">
        <title>Bacteria and Archaea Synergistically Convert Glycine Betaine to Biogenic Methane in the Formosa Cold Seep of the South China Sea.</title>
        <authorList>
            <person name="Li L."/>
            <person name="Zhang W."/>
            <person name="Zhang S."/>
            <person name="Song L."/>
            <person name="Sun Q."/>
            <person name="Zhang H."/>
            <person name="Xiang H."/>
            <person name="Dong X."/>
        </authorList>
    </citation>
    <scope>NUCLEOTIDE SEQUENCE</scope>
    <source>
        <strain evidence="2">ZWT</strain>
    </source>
</reference>
<keyword evidence="3" id="KW-1185">Reference proteome</keyword>
<accession>A0A9J6P0G5</accession>
<name>A0A9J6P0G5_9CLOT</name>
<comment type="caution">
    <text evidence="2">The sequence shown here is derived from an EMBL/GenBank/DDBJ whole genome shotgun (WGS) entry which is preliminary data.</text>
</comment>
<dbReference type="Proteomes" id="UP001056429">
    <property type="component" value="Unassembled WGS sequence"/>
</dbReference>
<dbReference type="EMBL" id="JAGSOJ010000001">
    <property type="protein sequence ID" value="MCM1989373.1"/>
    <property type="molecule type" value="Genomic_DNA"/>
</dbReference>